<organism evidence="2 3">
    <name type="scientific">Nitzschia inconspicua</name>
    <dbReference type="NCBI Taxonomy" id="303405"/>
    <lineage>
        <taxon>Eukaryota</taxon>
        <taxon>Sar</taxon>
        <taxon>Stramenopiles</taxon>
        <taxon>Ochrophyta</taxon>
        <taxon>Bacillariophyta</taxon>
        <taxon>Bacillariophyceae</taxon>
        <taxon>Bacillariophycidae</taxon>
        <taxon>Bacillariales</taxon>
        <taxon>Bacillariaceae</taxon>
        <taxon>Nitzschia</taxon>
    </lineage>
</organism>
<protein>
    <submittedName>
        <fullName evidence="2">AAA ATPase domain containing protein</fullName>
    </submittedName>
</protein>
<dbReference type="InterPro" id="IPR041664">
    <property type="entry name" value="AAA_16"/>
</dbReference>
<evidence type="ECO:0000259" key="1">
    <source>
        <dbReference type="Pfam" id="PF13191"/>
    </source>
</evidence>
<name>A0A9K3M0C7_9STRA</name>
<dbReference type="Proteomes" id="UP000693970">
    <property type="component" value="Unassembled WGS sequence"/>
</dbReference>
<dbReference type="PANTHER" id="PTHR43642">
    <property type="entry name" value="HYBRID SIGNAL TRANSDUCTION HISTIDINE KINASE G"/>
    <property type="match status" value="1"/>
</dbReference>
<dbReference type="EMBL" id="JAGRRH010000004">
    <property type="protein sequence ID" value="KAG7371454.1"/>
    <property type="molecule type" value="Genomic_DNA"/>
</dbReference>
<sequence>MKCYTLLSHSQSSLFMVINTHDYWIGHKALTSQTLFLLQPQSATRMKGRKMSVTADLGPCLDPKSAATSKSFVWESKSFKTNKVTSMTIDRLRFSELQLRGRDKEQRMLLEFLRINYPMDSKSTQQQQHSHGKKVILVSGVSGVGKTRLIQDTLIQPVEADLRGIFAIGKYDLQQETAEPYQGIVSACQEMLRKVVDCDGKASSWNSVESTKMLDGIREDLVLELGQRGLIFLVKVLPLVSKINGIEEELSVETLTEADGIPEVPADTFEKLDEVQAKLHFAFRALFRTFCKHLPLVVMVLDDVQWVDTASIELISDLVADRELGNLTLVFLYRSNESESLIPNLTKELLDKESKQLVRLMQIEVGRLLENDVNSIILDLLSMDSSPATIGLAKLCCRRTGGNAFFLLAFLRMLRDNGYLEYNFGLLSWTWDLEEIESETVATTNVVELTKCKMSSFSKDYQTLLMLSSCLGHSFKKKHLEIILRRECSTEDFFAVALEEGILELVTGRKSIQYRWTHDTIQEAAALLIPRDESLKFKYDVGKQLLSGIDEIEIRQCLFVVLGLLNPFALDTETLPLDERLQLANLNYLAAVQSSKLSSISSASYFVKSGISFLPENHWKSHTELSLGLFTIATEVEGAQMHEHAMNGYANEVLQQDHLTILDKLRVYRAQIQYWGKSNDEKSVELCLSTLKQLGCRFPRIPFFQNISLFYFLMKHKCELKKRTIQEISNLSSVISPEIREMGSLLSELSLNAYGAGKVTLSGLCTMKLLSFSLENGMHGSSSYAFASLAPFFLVAFNDLKATTHIAKYADAMRMREHGNRYTAGFSMIQGCFNLPWSHTWHHTVSVLREGYRSGMRDGHLRDGLYCIVASFSTSFLAQAHLPALKSEIDIYFRQTIELDTGLPLNNGIVIKRCVEILLDDSEVRPSLLEEATSLVGGDKFNIAMAHVFQGQIYYALGDHQKGTALALKTGMLLKQLLSCSANMPSIYHQCFSFYISAQNAKNWRMRRRLQKLAKKRHNILRKWSKHGCSNVVHYVAILDSELAILAGSNKKEVEDLYHRAIVLAARGGMVLDAAVANERLARYFEGLGDNMEAGRRFEQAIQYYEDYGLLHRALFLRQQYRDHLSTWSLR</sequence>
<reference evidence="2" key="1">
    <citation type="journal article" date="2021" name="Sci. Rep.">
        <title>Diploid genomic architecture of Nitzschia inconspicua, an elite biomass production diatom.</title>
        <authorList>
            <person name="Oliver A."/>
            <person name="Podell S."/>
            <person name="Pinowska A."/>
            <person name="Traller J.C."/>
            <person name="Smith S.R."/>
            <person name="McClure R."/>
            <person name="Beliaev A."/>
            <person name="Bohutskyi P."/>
            <person name="Hill E.A."/>
            <person name="Rabines A."/>
            <person name="Zheng H."/>
            <person name="Allen L.Z."/>
            <person name="Kuo A."/>
            <person name="Grigoriev I.V."/>
            <person name="Allen A.E."/>
            <person name="Hazlebeck D."/>
            <person name="Allen E.E."/>
        </authorList>
    </citation>
    <scope>NUCLEOTIDE SEQUENCE</scope>
    <source>
        <strain evidence="2">Hildebrandi</strain>
    </source>
</reference>
<dbReference type="InterPro" id="IPR053159">
    <property type="entry name" value="Hybrid_Histidine_Kinase"/>
</dbReference>
<evidence type="ECO:0000313" key="3">
    <source>
        <dbReference type="Proteomes" id="UP000693970"/>
    </source>
</evidence>
<keyword evidence="3" id="KW-1185">Reference proteome</keyword>
<comment type="caution">
    <text evidence="2">The sequence shown here is derived from an EMBL/GenBank/DDBJ whole genome shotgun (WGS) entry which is preliminary data.</text>
</comment>
<dbReference type="Pfam" id="PF13191">
    <property type="entry name" value="AAA_16"/>
    <property type="match status" value="1"/>
</dbReference>
<feature type="domain" description="Orc1-like AAA ATPase" evidence="1">
    <location>
        <begin position="129"/>
        <end position="330"/>
    </location>
</feature>
<proteinExistence type="predicted"/>
<evidence type="ECO:0000313" key="2">
    <source>
        <dbReference type="EMBL" id="KAG7371454.1"/>
    </source>
</evidence>
<accession>A0A9K3M0C7</accession>
<dbReference type="AlphaFoldDB" id="A0A9K3M0C7"/>
<reference evidence="2" key="2">
    <citation type="submission" date="2021-04" db="EMBL/GenBank/DDBJ databases">
        <authorList>
            <person name="Podell S."/>
        </authorList>
    </citation>
    <scope>NUCLEOTIDE SEQUENCE</scope>
    <source>
        <strain evidence="2">Hildebrandi</strain>
    </source>
</reference>
<dbReference type="OrthoDB" id="56550at2759"/>
<gene>
    <name evidence="2" type="ORF">IV203_020024</name>
</gene>
<dbReference type="PANTHER" id="PTHR43642:SF1">
    <property type="entry name" value="HYBRID SIGNAL TRANSDUCTION HISTIDINE KINASE G"/>
    <property type="match status" value="1"/>
</dbReference>